<dbReference type="AlphaFoldDB" id="A0ABD0KUF3"/>
<dbReference type="EMBL" id="JACVVK020000121">
    <property type="protein sequence ID" value="KAK7490913.1"/>
    <property type="molecule type" value="Genomic_DNA"/>
</dbReference>
<comment type="cofactor">
    <cofactor evidence="8">
        <name>Zn(2+)</name>
        <dbReference type="ChEBI" id="CHEBI:29105"/>
    </cofactor>
</comment>
<dbReference type="InterPro" id="IPR001148">
    <property type="entry name" value="CA_dom"/>
</dbReference>
<evidence type="ECO:0000256" key="1">
    <source>
        <dbReference type="ARBA" id="ARBA00002904"/>
    </source>
</evidence>
<evidence type="ECO:0000256" key="7">
    <source>
        <dbReference type="ARBA" id="ARBA00048348"/>
    </source>
</evidence>
<dbReference type="Proteomes" id="UP001519460">
    <property type="component" value="Unassembled WGS sequence"/>
</dbReference>
<dbReference type="InterPro" id="IPR036398">
    <property type="entry name" value="CA_dom_sf"/>
</dbReference>
<evidence type="ECO:0000256" key="4">
    <source>
        <dbReference type="ARBA" id="ARBA00022723"/>
    </source>
</evidence>
<keyword evidence="11" id="KW-1185">Reference proteome</keyword>
<evidence type="ECO:0000313" key="10">
    <source>
        <dbReference type="EMBL" id="KAK7490913.1"/>
    </source>
</evidence>
<protein>
    <recommendedName>
        <fullName evidence="3 8">Carbonic anhydrase</fullName>
        <ecNumber evidence="3 8">4.2.1.1</ecNumber>
    </recommendedName>
</protein>
<comment type="catalytic activity">
    <reaction evidence="7 8">
        <text>hydrogencarbonate + H(+) = CO2 + H2O</text>
        <dbReference type="Rhea" id="RHEA:10748"/>
        <dbReference type="ChEBI" id="CHEBI:15377"/>
        <dbReference type="ChEBI" id="CHEBI:15378"/>
        <dbReference type="ChEBI" id="CHEBI:16526"/>
        <dbReference type="ChEBI" id="CHEBI:17544"/>
        <dbReference type="EC" id="4.2.1.1"/>
    </reaction>
</comment>
<organism evidence="10 11">
    <name type="scientific">Batillaria attramentaria</name>
    <dbReference type="NCBI Taxonomy" id="370345"/>
    <lineage>
        <taxon>Eukaryota</taxon>
        <taxon>Metazoa</taxon>
        <taxon>Spiralia</taxon>
        <taxon>Lophotrochozoa</taxon>
        <taxon>Mollusca</taxon>
        <taxon>Gastropoda</taxon>
        <taxon>Caenogastropoda</taxon>
        <taxon>Sorbeoconcha</taxon>
        <taxon>Cerithioidea</taxon>
        <taxon>Batillariidae</taxon>
        <taxon>Batillaria</taxon>
    </lineage>
</organism>
<dbReference type="Pfam" id="PF00194">
    <property type="entry name" value="Carb_anhydrase"/>
    <property type="match status" value="1"/>
</dbReference>
<evidence type="ECO:0000256" key="5">
    <source>
        <dbReference type="ARBA" id="ARBA00022833"/>
    </source>
</evidence>
<evidence type="ECO:0000256" key="6">
    <source>
        <dbReference type="ARBA" id="ARBA00023239"/>
    </source>
</evidence>
<name>A0ABD0KUF3_9CAEN</name>
<feature type="signal peptide" evidence="8">
    <location>
        <begin position="1"/>
        <end position="17"/>
    </location>
</feature>
<dbReference type="PROSITE" id="PS51144">
    <property type="entry name" value="ALPHA_CA_2"/>
    <property type="match status" value="1"/>
</dbReference>
<comment type="similarity">
    <text evidence="2 8">Belongs to the alpha-carbonic anhydrase family.</text>
</comment>
<evidence type="ECO:0000256" key="8">
    <source>
        <dbReference type="RuleBase" id="RU367011"/>
    </source>
</evidence>
<evidence type="ECO:0000259" key="9">
    <source>
        <dbReference type="PROSITE" id="PS51144"/>
    </source>
</evidence>
<dbReference type="PANTHER" id="PTHR18952">
    <property type="entry name" value="CARBONIC ANHYDRASE"/>
    <property type="match status" value="1"/>
</dbReference>
<evidence type="ECO:0000256" key="2">
    <source>
        <dbReference type="ARBA" id="ARBA00010718"/>
    </source>
</evidence>
<dbReference type="SMART" id="SM01057">
    <property type="entry name" value="Carb_anhydrase"/>
    <property type="match status" value="1"/>
</dbReference>
<dbReference type="SUPFAM" id="SSF51069">
    <property type="entry name" value="Carbonic anhydrase"/>
    <property type="match status" value="1"/>
</dbReference>
<dbReference type="CDD" id="cd00326">
    <property type="entry name" value="alpha_CA"/>
    <property type="match status" value="1"/>
</dbReference>
<keyword evidence="5 8" id="KW-0862">Zinc</keyword>
<dbReference type="PANTHER" id="PTHR18952:SF265">
    <property type="entry name" value="CARBONIC ANHYDRASE"/>
    <property type="match status" value="1"/>
</dbReference>
<feature type="chain" id="PRO_5044526348" description="Carbonic anhydrase" evidence="8">
    <location>
        <begin position="18"/>
        <end position="318"/>
    </location>
</feature>
<accession>A0ABD0KUF3</accession>
<comment type="caution">
    <text evidence="10">The sequence shown here is derived from an EMBL/GenBank/DDBJ whole genome shotgun (WGS) entry which is preliminary data.</text>
</comment>
<gene>
    <name evidence="10" type="ORF">BaRGS_00017785</name>
</gene>
<keyword evidence="4 8" id="KW-0479">Metal-binding</keyword>
<keyword evidence="6 8" id="KW-0456">Lyase</keyword>
<dbReference type="GO" id="GO:0004089">
    <property type="term" value="F:carbonate dehydratase activity"/>
    <property type="evidence" value="ECO:0007669"/>
    <property type="project" value="UniProtKB-UniRule"/>
</dbReference>
<proteinExistence type="inferred from homology"/>
<sequence>MTTTVVCFLVTLMMTRADPDLTWRSDDVTGQEARVDVKKKQIGLRLCGPADRDYSFNPSAPNGPNNWGRVSWCCDGFLQSPVHVTRQTARCGEVMGSVLYSTVLPVPGIIYNTGLIGKYPKMSFYGRVELTNVPGTNFRDRYVLDSLHVHFGNSRQVGSEHRVNGRFYDGELHLVHYKDTYRSLDDAMSREDGVAVIGLMLELVPDTSGPNWALWNMTMNMGRLLGVGSRYSRDHEVNPKWLFPMRPDFFTYRGSLTGPPCSESVRWIVMEEPVKITREMLNVYWNLPSDEGRLISDYTNVRAVYPTGNRMVQTNFFC</sequence>
<dbReference type="GO" id="GO:0008270">
    <property type="term" value="F:zinc ion binding"/>
    <property type="evidence" value="ECO:0007669"/>
    <property type="project" value="UniProtKB-UniRule"/>
</dbReference>
<dbReference type="InterPro" id="IPR023561">
    <property type="entry name" value="Carbonic_anhydrase_a-class"/>
</dbReference>
<dbReference type="PROSITE" id="PS00162">
    <property type="entry name" value="ALPHA_CA_1"/>
    <property type="match status" value="1"/>
</dbReference>
<feature type="domain" description="Alpha-carbonic anhydrase" evidence="9">
    <location>
        <begin position="52"/>
        <end position="316"/>
    </location>
</feature>
<keyword evidence="8" id="KW-0732">Signal</keyword>
<reference evidence="10 11" key="1">
    <citation type="journal article" date="2023" name="Sci. Data">
        <title>Genome assembly of the Korean intertidal mud-creeper Batillaria attramentaria.</title>
        <authorList>
            <person name="Patra A.K."/>
            <person name="Ho P.T."/>
            <person name="Jun S."/>
            <person name="Lee S.J."/>
            <person name="Kim Y."/>
            <person name="Won Y.J."/>
        </authorList>
    </citation>
    <scope>NUCLEOTIDE SEQUENCE [LARGE SCALE GENOMIC DNA]</scope>
    <source>
        <strain evidence="10">Wonlab-2016</strain>
    </source>
</reference>
<dbReference type="Gene3D" id="3.10.200.10">
    <property type="entry name" value="Alpha carbonic anhydrase"/>
    <property type="match status" value="1"/>
</dbReference>
<comment type="function">
    <text evidence="1 8">Reversible hydration of carbon dioxide.</text>
</comment>
<evidence type="ECO:0000313" key="11">
    <source>
        <dbReference type="Proteomes" id="UP001519460"/>
    </source>
</evidence>
<dbReference type="EC" id="4.2.1.1" evidence="3 8"/>
<dbReference type="InterPro" id="IPR018338">
    <property type="entry name" value="Carbonic_anhydrase_a-class_CS"/>
</dbReference>
<evidence type="ECO:0000256" key="3">
    <source>
        <dbReference type="ARBA" id="ARBA00012925"/>
    </source>
</evidence>